<dbReference type="OrthoDB" id="823685at2"/>
<dbReference type="GO" id="GO:0016757">
    <property type="term" value="F:glycosyltransferase activity"/>
    <property type="evidence" value="ECO:0007669"/>
    <property type="project" value="InterPro"/>
</dbReference>
<dbReference type="AlphaFoldDB" id="A0A1M7ZWE8"/>
<evidence type="ECO:0000313" key="3">
    <source>
        <dbReference type="EMBL" id="SHO73202.1"/>
    </source>
</evidence>
<gene>
    <name evidence="3" type="ORF">SAMN05443547_1557</name>
</gene>
<dbReference type="PANTHER" id="PTHR12526">
    <property type="entry name" value="GLYCOSYLTRANSFERASE"/>
    <property type="match status" value="1"/>
</dbReference>
<dbReference type="SUPFAM" id="SSF53756">
    <property type="entry name" value="UDP-Glycosyltransferase/glycogen phosphorylase"/>
    <property type="match status" value="1"/>
</dbReference>
<feature type="domain" description="Glycosyltransferase subfamily 4-like N-terminal" evidence="2">
    <location>
        <begin position="18"/>
        <end position="165"/>
    </location>
</feature>
<evidence type="ECO:0000313" key="4">
    <source>
        <dbReference type="Proteomes" id="UP000184611"/>
    </source>
</evidence>
<keyword evidence="4" id="KW-1185">Reference proteome</keyword>
<dbReference type="Pfam" id="PF13439">
    <property type="entry name" value="Glyco_transf_4"/>
    <property type="match status" value="1"/>
</dbReference>
<name>A0A1M7ZWE8_9FLAO</name>
<dbReference type="InterPro" id="IPR001296">
    <property type="entry name" value="Glyco_trans_1"/>
</dbReference>
<dbReference type="InterPro" id="IPR028098">
    <property type="entry name" value="Glyco_trans_4-like_N"/>
</dbReference>
<sequence length="363" mass="40946">MILSKEIRVVQLIDSLEPGGAERMAVNLANELVNSVAFSGLVTTRLEGQLKNAIVADVNYLFLKRSRVVDFAALFRLRRYVRKNKITIIHAHGSSFFFAVLLKMLLPSLHVFWHDHFGNRSSNANSFFLLRFCSFFFKGVFTVNESLKIWAEQKLFCSQVKFIPNFSVSDPSPVGKTFLKGEPHKKIVFLANLHQPKNHILALKAFLESEIASKGWTLHLVGKDKEDAYSKELKIFIQEHAMQSHIYIYGSCDDISFVLQQAKIGILVSSYEAFPLSLLEYGLAGLTVICSDVGYCSAIIQNDFSGRLIPPNDEMALKEAFIAISNQPEKNQIMAKNLNTFVQSTFTPEAVMPKICFSYQKSI</sequence>
<dbReference type="Gene3D" id="3.40.50.2000">
    <property type="entry name" value="Glycogen Phosphorylase B"/>
    <property type="match status" value="2"/>
</dbReference>
<evidence type="ECO:0000259" key="1">
    <source>
        <dbReference type="Pfam" id="PF00534"/>
    </source>
</evidence>
<dbReference type="STRING" id="416016.SAMN05443547_1557"/>
<reference evidence="4" key="1">
    <citation type="submission" date="2016-12" db="EMBL/GenBank/DDBJ databases">
        <authorList>
            <person name="Varghese N."/>
            <person name="Submissions S."/>
        </authorList>
    </citation>
    <scope>NUCLEOTIDE SEQUENCE [LARGE SCALE GENOMIC DNA]</scope>
    <source>
        <strain evidence="4">DSM 18830</strain>
    </source>
</reference>
<dbReference type="Proteomes" id="UP000184611">
    <property type="component" value="Unassembled WGS sequence"/>
</dbReference>
<accession>A0A1M7ZWE8</accession>
<dbReference type="EMBL" id="FRYK01000002">
    <property type="protein sequence ID" value="SHO73202.1"/>
    <property type="molecule type" value="Genomic_DNA"/>
</dbReference>
<dbReference type="RefSeq" id="WP_084530245.1">
    <property type="nucleotide sequence ID" value="NZ_CBCSEA010000006.1"/>
</dbReference>
<proteinExistence type="predicted"/>
<evidence type="ECO:0000259" key="2">
    <source>
        <dbReference type="Pfam" id="PF13439"/>
    </source>
</evidence>
<feature type="domain" description="Glycosyl transferase family 1" evidence="1">
    <location>
        <begin position="180"/>
        <end position="337"/>
    </location>
</feature>
<protein>
    <submittedName>
        <fullName evidence="3">Glycosyltransferase involved in cell wall bisynthesis</fullName>
    </submittedName>
</protein>
<keyword evidence="3" id="KW-0808">Transferase</keyword>
<dbReference type="Pfam" id="PF00534">
    <property type="entry name" value="Glycos_transf_1"/>
    <property type="match status" value="1"/>
</dbReference>
<dbReference type="PANTHER" id="PTHR12526:SF630">
    <property type="entry name" value="GLYCOSYLTRANSFERASE"/>
    <property type="match status" value="1"/>
</dbReference>
<organism evidence="3 4">
    <name type="scientific">Flavobacterium cucumis</name>
    <dbReference type="NCBI Taxonomy" id="416016"/>
    <lineage>
        <taxon>Bacteria</taxon>
        <taxon>Pseudomonadati</taxon>
        <taxon>Bacteroidota</taxon>
        <taxon>Flavobacteriia</taxon>
        <taxon>Flavobacteriales</taxon>
        <taxon>Flavobacteriaceae</taxon>
        <taxon>Flavobacterium</taxon>
    </lineage>
</organism>